<evidence type="ECO:0000313" key="3">
    <source>
        <dbReference type="Proteomes" id="UP000054630"/>
    </source>
</evidence>
<keyword evidence="3" id="KW-1185">Reference proteome</keyword>
<keyword evidence="1" id="KW-0732">Signal</keyword>
<reference evidence="2 3" key="1">
    <citation type="submission" date="2015-01" db="EMBL/GenBank/DDBJ databases">
        <title>Evolution of Trichinella species and genotypes.</title>
        <authorList>
            <person name="Korhonen P.K."/>
            <person name="Edoardo P."/>
            <person name="Giuseppe L.R."/>
            <person name="Gasser R.B."/>
        </authorList>
    </citation>
    <scope>NUCLEOTIDE SEQUENCE [LARGE SCALE GENOMIC DNA]</scope>
    <source>
        <strain evidence="2">ISS37</strain>
    </source>
</reference>
<name>A0A0V0RR83_9BILA</name>
<feature type="signal peptide" evidence="1">
    <location>
        <begin position="1"/>
        <end position="19"/>
    </location>
</feature>
<evidence type="ECO:0000313" key="2">
    <source>
        <dbReference type="EMBL" id="KRX16810.1"/>
    </source>
</evidence>
<dbReference type="Proteomes" id="UP000054630">
    <property type="component" value="Unassembled WGS sequence"/>
</dbReference>
<gene>
    <name evidence="2" type="ORF">T07_4045</name>
</gene>
<evidence type="ECO:0000256" key="1">
    <source>
        <dbReference type="SAM" id="SignalP"/>
    </source>
</evidence>
<accession>A0A0V0RR83</accession>
<proteinExistence type="predicted"/>
<sequence>MIIPLAVFVAFRVSGRILAVKLLSSYGEERLKIHKKQLGNSLTAIHFPALHINNFICNHLKLSDL</sequence>
<protein>
    <submittedName>
        <fullName evidence="2">Uncharacterized protein</fullName>
    </submittedName>
</protein>
<organism evidence="2 3">
    <name type="scientific">Trichinella nelsoni</name>
    <dbReference type="NCBI Taxonomy" id="6336"/>
    <lineage>
        <taxon>Eukaryota</taxon>
        <taxon>Metazoa</taxon>
        <taxon>Ecdysozoa</taxon>
        <taxon>Nematoda</taxon>
        <taxon>Enoplea</taxon>
        <taxon>Dorylaimia</taxon>
        <taxon>Trichinellida</taxon>
        <taxon>Trichinellidae</taxon>
        <taxon>Trichinella</taxon>
    </lineage>
</organism>
<feature type="chain" id="PRO_5006867996" evidence="1">
    <location>
        <begin position="20"/>
        <end position="65"/>
    </location>
</feature>
<dbReference type="AlphaFoldDB" id="A0A0V0RR83"/>
<comment type="caution">
    <text evidence="2">The sequence shown here is derived from an EMBL/GenBank/DDBJ whole genome shotgun (WGS) entry which is preliminary data.</text>
</comment>
<dbReference type="EMBL" id="JYDL01000099">
    <property type="protein sequence ID" value="KRX16810.1"/>
    <property type="molecule type" value="Genomic_DNA"/>
</dbReference>